<feature type="domain" description="HAT C-terminal dimerisation" evidence="1">
    <location>
        <begin position="119"/>
        <end position="205"/>
    </location>
</feature>
<dbReference type="SUPFAM" id="SSF53098">
    <property type="entry name" value="Ribonuclease H-like"/>
    <property type="match status" value="1"/>
</dbReference>
<dbReference type="GO" id="GO:0046983">
    <property type="term" value="F:protein dimerization activity"/>
    <property type="evidence" value="ECO:0007669"/>
    <property type="project" value="InterPro"/>
</dbReference>
<dbReference type="EnsemblProtists" id="Phyra82170">
    <property type="protein sequence ID" value="Phyra82170"/>
    <property type="gene ID" value="Phyra82170"/>
</dbReference>
<accession>H3GX74</accession>
<dbReference type="HOGENOM" id="CLU_079231_0_0_1"/>
<evidence type="ECO:0000313" key="3">
    <source>
        <dbReference type="Proteomes" id="UP000005238"/>
    </source>
</evidence>
<dbReference type="InterPro" id="IPR008906">
    <property type="entry name" value="HATC_C_dom"/>
</dbReference>
<proteinExistence type="predicted"/>
<keyword evidence="3" id="KW-1185">Reference proteome</keyword>
<evidence type="ECO:0000259" key="1">
    <source>
        <dbReference type="Pfam" id="PF05699"/>
    </source>
</evidence>
<dbReference type="Proteomes" id="UP000005238">
    <property type="component" value="Unassembled WGS sequence"/>
</dbReference>
<sequence length="241" mass="27148">MDKYSYTFEMQLLLHPNFKNPDGALKRIVILCNLQAGASQQVIERHYTKVRRIVLDGVRKIMVAVDSTPNTPEVIAPPPAVVFSDDVMTLFADTADEILPQPLTTLTALHEQRIDDEFERWLTMPTTLRGASFSDFESVLTFWKRQQDMDTFRLLPLVARVVFSLPSSSAQIERDFGTASRMVVMPQRDSLAPHNVNMLTFLNSNRSYVNIAQCTKLSAGTASGRVSPNVMVNILQEQDDN</sequence>
<organism evidence="2 3">
    <name type="scientific">Phytophthora ramorum</name>
    <name type="common">Sudden oak death agent</name>
    <dbReference type="NCBI Taxonomy" id="164328"/>
    <lineage>
        <taxon>Eukaryota</taxon>
        <taxon>Sar</taxon>
        <taxon>Stramenopiles</taxon>
        <taxon>Oomycota</taxon>
        <taxon>Peronosporomycetes</taxon>
        <taxon>Peronosporales</taxon>
        <taxon>Peronosporaceae</taxon>
        <taxon>Phytophthora</taxon>
    </lineage>
</organism>
<dbReference type="InParanoid" id="H3GX74"/>
<name>H3GX74_PHYRM</name>
<dbReference type="VEuPathDB" id="FungiDB:KRP23_15167"/>
<evidence type="ECO:0000313" key="2">
    <source>
        <dbReference type="EnsemblProtists" id="Phyra82170"/>
    </source>
</evidence>
<dbReference type="EMBL" id="DS566065">
    <property type="status" value="NOT_ANNOTATED_CDS"/>
    <property type="molecule type" value="Genomic_DNA"/>
</dbReference>
<dbReference type="AlphaFoldDB" id="H3GX74"/>
<dbReference type="InterPro" id="IPR012337">
    <property type="entry name" value="RNaseH-like_sf"/>
</dbReference>
<protein>
    <recommendedName>
        <fullName evidence="1">HAT C-terminal dimerisation domain-containing protein</fullName>
    </recommendedName>
</protein>
<dbReference type="STRING" id="164328.H3GX74"/>
<reference evidence="3" key="1">
    <citation type="journal article" date="2006" name="Science">
        <title>Phytophthora genome sequences uncover evolutionary origins and mechanisms of pathogenesis.</title>
        <authorList>
            <person name="Tyler B.M."/>
            <person name="Tripathy S."/>
            <person name="Zhang X."/>
            <person name="Dehal P."/>
            <person name="Jiang R.H."/>
            <person name="Aerts A."/>
            <person name="Arredondo F.D."/>
            <person name="Baxter L."/>
            <person name="Bensasson D."/>
            <person name="Beynon J.L."/>
            <person name="Chapman J."/>
            <person name="Damasceno C.M."/>
            <person name="Dorrance A.E."/>
            <person name="Dou D."/>
            <person name="Dickerman A.W."/>
            <person name="Dubchak I.L."/>
            <person name="Garbelotto M."/>
            <person name="Gijzen M."/>
            <person name="Gordon S.G."/>
            <person name="Govers F."/>
            <person name="Grunwald N.J."/>
            <person name="Huang W."/>
            <person name="Ivors K.L."/>
            <person name="Jones R.W."/>
            <person name="Kamoun S."/>
            <person name="Krampis K."/>
            <person name="Lamour K.H."/>
            <person name="Lee M.K."/>
            <person name="McDonald W.H."/>
            <person name="Medina M."/>
            <person name="Meijer H.J."/>
            <person name="Nordberg E.K."/>
            <person name="Maclean D.J."/>
            <person name="Ospina-Giraldo M.D."/>
            <person name="Morris P.F."/>
            <person name="Phuntumart V."/>
            <person name="Putnam N.H."/>
            <person name="Rash S."/>
            <person name="Rose J.K."/>
            <person name="Sakihama Y."/>
            <person name="Salamov A.A."/>
            <person name="Savidor A."/>
            <person name="Scheuring C.F."/>
            <person name="Smith B.M."/>
            <person name="Sobral B.W."/>
            <person name="Terry A."/>
            <person name="Torto-Alalibo T.A."/>
            <person name="Win J."/>
            <person name="Xu Z."/>
            <person name="Zhang H."/>
            <person name="Grigoriev I.V."/>
            <person name="Rokhsar D.S."/>
            <person name="Boore J.L."/>
        </authorList>
    </citation>
    <scope>NUCLEOTIDE SEQUENCE [LARGE SCALE GENOMIC DNA]</scope>
    <source>
        <strain evidence="3">Pr102</strain>
    </source>
</reference>
<dbReference type="VEuPathDB" id="FungiDB:KRP22_10548"/>
<dbReference type="eggNOG" id="ENOG502RGBK">
    <property type="taxonomic scope" value="Eukaryota"/>
</dbReference>
<dbReference type="Pfam" id="PF05699">
    <property type="entry name" value="Dimer_Tnp_hAT"/>
    <property type="match status" value="1"/>
</dbReference>
<dbReference type="OMA" id="ETILEFW"/>
<reference evidence="2" key="2">
    <citation type="submission" date="2015-06" db="UniProtKB">
        <authorList>
            <consortium name="EnsemblProtists"/>
        </authorList>
    </citation>
    <scope>IDENTIFICATION</scope>
    <source>
        <strain evidence="2">Pr102</strain>
    </source>
</reference>